<proteinExistence type="predicted"/>
<dbReference type="Gene3D" id="1.10.10.10">
    <property type="entry name" value="Winged helix-like DNA-binding domain superfamily/Winged helix DNA-binding domain"/>
    <property type="match status" value="1"/>
</dbReference>
<dbReference type="Pfam" id="PF20239">
    <property type="entry name" value="DUF6596"/>
    <property type="match status" value="1"/>
</dbReference>
<evidence type="ECO:0000313" key="4">
    <source>
        <dbReference type="Proteomes" id="UP000567293"/>
    </source>
</evidence>
<accession>A0A7V8NX95</accession>
<dbReference type="SUPFAM" id="SSF88659">
    <property type="entry name" value="Sigma3 and sigma4 domains of RNA polymerase sigma factors"/>
    <property type="match status" value="1"/>
</dbReference>
<dbReference type="InterPro" id="IPR013249">
    <property type="entry name" value="RNA_pol_sigma70_r4_t2"/>
</dbReference>
<reference evidence="3" key="1">
    <citation type="submission" date="2020-06" db="EMBL/GenBank/DDBJ databases">
        <title>Legume-microbial interactions unlock mineral nutrients during tropical forest succession.</title>
        <authorList>
            <person name="Epihov D.Z."/>
        </authorList>
    </citation>
    <scope>NUCLEOTIDE SEQUENCE [LARGE SCALE GENOMIC DNA]</scope>
    <source>
        <strain evidence="3">Pan2503</strain>
    </source>
</reference>
<dbReference type="AlphaFoldDB" id="A0A7V8NX95"/>
<sequence>MQDALASALVDWQRNGLPMNPAAWINASAQRKLIDYARRDQTRRSHQDQLLYETPKSIAPLAVCGHAPGEEMNFPDDRLRLIFTCCHPALNAEAQVGLTLRTLGGLTTPEIARAFLLPESTLAQRLVRAKRKIRDARIPYEVPPERALPERLAGVQAVIYLVFNEGYAATSGDALVRRELCTEAIRLARTLYELMPNEPENLGLLALMLLHDSRRDARVNAGGELVPLEEQDRSAWHAAQIEEGLQLVEKSLRMGSVGPYQLQAAIAAVHAQAKTAEETDWNQIAGLYAVLARTTGSPVIALNHAVAVAMSRGFETGLELIEQIAAPGDLDSYYLYHAARADLLRRLRRKEEALAAYERALSLSANAVERRYLRRRMAELSNTSQAAKPRIGETRNN</sequence>
<dbReference type="SUPFAM" id="SSF48452">
    <property type="entry name" value="TPR-like"/>
    <property type="match status" value="1"/>
</dbReference>
<dbReference type="InterPro" id="IPR013324">
    <property type="entry name" value="RNA_pol_sigma_r3/r4-like"/>
</dbReference>
<gene>
    <name evidence="3" type="ORF">HRJ53_29735</name>
</gene>
<organism evidence="3 4">
    <name type="scientific">Candidatus Acidiferrum panamense</name>
    <dbReference type="NCBI Taxonomy" id="2741543"/>
    <lineage>
        <taxon>Bacteria</taxon>
        <taxon>Pseudomonadati</taxon>
        <taxon>Acidobacteriota</taxon>
        <taxon>Terriglobia</taxon>
        <taxon>Candidatus Acidiferrales</taxon>
        <taxon>Candidatus Acidiferrum</taxon>
    </lineage>
</organism>
<dbReference type="InterPro" id="IPR036388">
    <property type="entry name" value="WH-like_DNA-bd_sf"/>
</dbReference>
<dbReference type="InterPro" id="IPR011990">
    <property type="entry name" value="TPR-like_helical_dom_sf"/>
</dbReference>
<dbReference type="Gene3D" id="1.25.40.10">
    <property type="entry name" value="Tetratricopeptide repeat domain"/>
    <property type="match status" value="1"/>
</dbReference>
<dbReference type="GO" id="GO:0003677">
    <property type="term" value="F:DNA binding"/>
    <property type="evidence" value="ECO:0007669"/>
    <property type="project" value="InterPro"/>
</dbReference>
<dbReference type="InterPro" id="IPR046531">
    <property type="entry name" value="DUF6596"/>
</dbReference>
<dbReference type="GO" id="GO:0016987">
    <property type="term" value="F:sigma factor activity"/>
    <property type="evidence" value="ECO:0007669"/>
    <property type="project" value="InterPro"/>
</dbReference>
<keyword evidence="4" id="KW-1185">Reference proteome</keyword>
<dbReference type="PANTHER" id="PTHR47756">
    <property type="entry name" value="BLL6612 PROTEIN-RELATED"/>
    <property type="match status" value="1"/>
</dbReference>
<evidence type="ECO:0000313" key="3">
    <source>
        <dbReference type="EMBL" id="MBA0089193.1"/>
    </source>
</evidence>
<protein>
    <submittedName>
        <fullName evidence="3">RNA polymerase subunit sigma-24</fullName>
    </submittedName>
</protein>
<feature type="domain" description="RNA polymerase sigma factor 70 region 4 type 2" evidence="1">
    <location>
        <begin position="82"/>
        <end position="133"/>
    </location>
</feature>
<name>A0A7V8NX95_9BACT</name>
<dbReference type="Pfam" id="PF08281">
    <property type="entry name" value="Sigma70_r4_2"/>
    <property type="match status" value="1"/>
</dbReference>
<dbReference type="GO" id="GO:0006352">
    <property type="term" value="P:DNA-templated transcription initiation"/>
    <property type="evidence" value="ECO:0007669"/>
    <property type="project" value="InterPro"/>
</dbReference>
<evidence type="ECO:0000259" key="2">
    <source>
        <dbReference type="Pfam" id="PF20239"/>
    </source>
</evidence>
<comment type="caution">
    <text evidence="3">The sequence shown here is derived from an EMBL/GenBank/DDBJ whole genome shotgun (WGS) entry which is preliminary data.</text>
</comment>
<dbReference type="Proteomes" id="UP000567293">
    <property type="component" value="Unassembled WGS sequence"/>
</dbReference>
<feature type="domain" description="DUF6596" evidence="2">
    <location>
        <begin position="151"/>
        <end position="251"/>
    </location>
</feature>
<dbReference type="PANTHER" id="PTHR47756:SF2">
    <property type="entry name" value="BLL6612 PROTEIN"/>
    <property type="match status" value="1"/>
</dbReference>
<evidence type="ECO:0000259" key="1">
    <source>
        <dbReference type="Pfam" id="PF08281"/>
    </source>
</evidence>
<dbReference type="EMBL" id="JACDQQ010002870">
    <property type="protein sequence ID" value="MBA0089193.1"/>
    <property type="molecule type" value="Genomic_DNA"/>
</dbReference>